<dbReference type="SUPFAM" id="SSF69336">
    <property type="entry name" value="Alpha subunit of glutamate synthase, C-terminal domain"/>
    <property type="match status" value="1"/>
</dbReference>
<sequence>MAVINAGEYSQQELIMLLNNMSDEDIEITGLCGQRYVACGWKNHKRLILKGVPGNNLAAFADGPEITVHGNAQEGVGNTMSSGHIQIHGRVGDIAGYGMRGGELFVKEDAGYRLGIHMKAYNEHKPIIVIGGSVGAFAGEYMAGGTMIVLGIDTVHPLVGPYCGTGMYGGEIYLRGDYPLRHIASNIEKVIMSGKELDNIIDYLYRYSIYFKYPLEKILDEPFTRLTVKNIRPFEGLYAGFVS</sequence>
<feature type="domain" description="Glutamate synthase alpha subunit C-terminal" evidence="1">
    <location>
        <begin position="28"/>
        <end position="177"/>
    </location>
</feature>
<dbReference type="EMBL" id="LNQE01001856">
    <property type="protein sequence ID" value="KUG04196.1"/>
    <property type="molecule type" value="Genomic_DNA"/>
</dbReference>
<dbReference type="Pfam" id="PF01493">
    <property type="entry name" value="GXGXG"/>
    <property type="match status" value="1"/>
</dbReference>
<accession>A0A0W8E6A7</accession>
<dbReference type="PANTHER" id="PTHR39673:SF5">
    <property type="entry name" value="TUNGSTEN-CONTAINING FORMYLMETHANOFURAN DEHYDROGENASE 2 SUBUNIT C"/>
    <property type="match status" value="1"/>
</dbReference>
<gene>
    <name evidence="2" type="ORF">ASZ90_018416</name>
</gene>
<reference evidence="2" key="1">
    <citation type="journal article" date="2015" name="Proc. Natl. Acad. Sci. U.S.A.">
        <title>Networks of energetic and metabolic interactions define dynamics in microbial communities.</title>
        <authorList>
            <person name="Embree M."/>
            <person name="Liu J.K."/>
            <person name="Al-Bassam M.M."/>
            <person name="Zengler K."/>
        </authorList>
    </citation>
    <scope>NUCLEOTIDE SEQUENCE</scope>
</reference>
<dbReference type="InterPro" id="IPR002489">
    <property type="entry name" value="Glu_synth_asu_C"/>
</dbReference>
<dbReference type="AlphaFoldDB" id="A0A0W8E6A7"/>
<protein>
    <submittedName>
        <fullName evidence="2">Glutamate synthase, alpha subunit domain protein</fullName>
    </submittedName>
</protein>
<proteinExistence type="predicted"/>
<name>A0A0W8E6A7_9ZZZZ</name>
<dbReference type="PIRSF" id="PIRSF006519">
    <property type="entry name" value="GOGAT_dom3"/>
    <property type="match status" value="1"/>
</dbReference>
<dbReference type="InterPro" id="IPR036485">
    <property type="entry name" value="Glu_synth_asu_C_sf"/>
</dbReference>
<organism evidence="2">
    <name type="scientific">hydrocarbon metagenome</name>
    <dbReference type="NCBI Taxonomy" id="938273"/>
    <lineage>
        <taxon>unclassified sequences</taxon>
        <taxon>metagenomes</taxon>
        <taxon>ecological metagenomes</taxon>
    </lineage>
</organism>
<evidence type="ECO:0000259" key="1">
    <source>
        <dbReference type="Pfam" id="PF01493"/>
    </source>
</evidence>
<dbReference type="GO" id="GO:0016491">
    <property type="term" value="F:oxidoreductase activity"/>
    <property type="evidence" value="ECO:0007669"/>
    <property type="project" value="InterPro"/>
</dbReference>
<dbReference type="InterPro" id="IPR012061">
    <property type="entry name" value="Glu_synth_lsu_3"/>
</dbReference>
<evidence type="ECO:0000313" key="2">
    <source>
        <dbReference type="EMBL" id="KUG04196.1"/>
    </source>
</evidence>
<dbReference type="PANTHER" id="PTHR39673">
    <property type="entry name" value="TUNGSTEN FORMYLMETHANOFURAN DEHYDROGENASE, SUBUNIT C (FWDC)"/>
    <property type="match status" value="1"/>
</dbReference>
<comment type="caution">
    <text evidence="2">The sequence shown here is derived from an EMBL/GenBank/DDBJ whole genome shotgun (WGS) entry which is preliminary data.</text>
</comment>
<dbReference type="Gene3D" id="2.160.20.60">
    <property type="entry name" value="Glutamate synthase, alpha subunit, C-terminal domain"/>
    <property type="match status" value="1"/>
</dbReference>